<dbReference type="PANTHER" id="PTHR41294:SF1">
    <property type="entry name" value="CADMIUM-INDUCED PROTEIN CADI"/>
    <property type="match status" value="1"/>
</dbReference>
<dbReference type="InterPro" id="IPR004360">
    <property type="entry name" value="Glyas_Fos-R_dOase_dom"/>
</dbReference>
<dbReference type="InterPro" id="IPR049789">
    <property type="entry name" value="ArsI/CadI-like"/>
</dbReference>
<dbReference type="PANTHER" id="PTHR41294">
    <property type="entry name" value="CADMIUM-INDUCED PROTEIN CADI"/>
    <property type="match status" value="1"/>
</dbReference>
<dbReference type="InterPro" id="IPR037523">
    <property type="entry name" value="VOC_core"/>
</dbReference>
<dbReference type="NCBIfam" id="NF041414">
    <property type="entry name" value="ArsI_CadI_VOC"/>
    <property type="match status" value="1"/>
</dbReference>
<accession>A0ABQ3SCK1</accession>
<sequence length="169" mass="17831">MSRVQLALRVADLEASIAFYTRLFGTEPAKRRAGYANFAVTEPPLKLVLIEGESGEETRLDHLGVEVDSTDQVDAATTRLKDAGLATFEENDTSCCYALQDKVWVHGPGKEPWEVYVVKADADTLGKSADSAPDACCGTTGCCTPGEQSVDPARTPAEAKAAAGCACTG</sequence>
<proteinExistence type="predicted"/>
<dbReference type="InterPro" id="IPR029068">
    <property type="entry name" value="Glyas_Bleomycin-R_OHBP_Dase"/>
</dbReference>
<evidence type="ECO:0000313" key="3">
    <source>
        <dbReference type="Proteomes" id="UP000649259"/>
    </source>
</evidence>
<comment type="caution">
    <text evidence="2">The sequence shown here is derived from an EMBL/GenBank/DDBJ whole genome shotgun (WGS) entry which is preliminary data.</text>
</comment>
<organism evidence="2 3">
    <name type="scientific">Streptomyces asoensis</name>
    <dbReference type="NCBI Taxonomy" id="249586"/>
    <lineage>
        <taxon>Bacteria</taxon>
        <taxon>Bacillati</taxon>
        <taxon>Actinomycetota</taxon>
        <taxon>Actinomycetes</taxon>
        <taxon>Kitasatosporales</taxon>
        <taxon>Streptomycetaceae</taxon>
        <taxon>Streptomyces</taxon>
    </lineage>
</organism>
<evidence type="ECO:0000313" key="2">
    <source>
        <dbReference type="EMBL" id="GHI65855.1"/>
    </source>
</evidence>
<dbReference type="GeneID" id="91475249"/>
<keyword evidence="3" id="KW-1185">Reference proteome</keyword>
<dbReference type="PROSITE" id="PS51819">
    <property type="entry name" value="VOC"/>
    <property type="match status" value="1"/>
</dbReference>
<reference evidence="3" key="1">
    <citation type="submission" date="2023-07" db="EMBL/GenBank/DDBJ databases">
        <title>Whole genome shotgun sequence of Streptomyces cacaoi subsp. asoensis NBRC 13813.</title>
        <authorList>
            <person name="Komaki H."/>
            <person name="Tamura T."/>
        </authorList>
    </citation>
    <scope>NUCLEOTIDE SEQUENCE [LARGE SCALE GENOMIC DNA]</scope>
    <source>
        <strain evidence="3">NBRC 13813</strain>
    </source>
</reference>
<evidence type="ECO:0000259" key="1">
    <source>
        <dbReference type="PROSITE" id="PS51819"/>
    </source>
</evidence>
<dbReference type="InterPro" id="IPR052393">
    <property type="entry name" value="Cadmium-induced_rsp"/>
</dbReference>
<dbReference type="Pfam" id="PF00903">
    <property type="entry name" value="Glyoxalase"/>
    <property type="match status" value="1"/>
</dbReference>
<name>A0ABQ3SCK1_9ACTN</name>
<feature type="domain" description="VOC" evidence="1">
    <location>
        <begin position="2"/>
        <end position="118"/>
    </location>
</feature>
<dbReference type="Proteomes" id="UP000649259">
    <property type="component" value="Unassembled WGS sequence"/>
</dbReference>
<dbReference type="RefSeq" id="WP_189927156.1">
    <property type="nucleotide sequence ID" value="NZ_BMSI01000016.1"/>
</dbReference>
<protein>
    <submittedName>
        <fullName evidence="2">Glyoxalase</fullName>
    </submittedName>
</protein>
<dbReference type="SUPFAM" id="SSF54593">
    <property type="entry name" value="Glyoxalase/Bleomycin resistance protein/Dihydroxybiphenyl dioxygenase"/>
    <property type="match status" value="1"/>
</dbReference>
<gene>
    <name evidence="2" type="ORF">Saso_75050</name>
</gene>
<dbReference type="Gene3D" id="3.10.180.10">
    <property type="entry name" value="2,3-Dihydroxybiphenyl 1,2-Dioxygenase, domain 1"/>
    <property type="match status" value="1"/>
</dbReference>
<dbReference type="EMBL" id="BNEB01000006">
    <property type="protein sequence ID" value="GHI65855.1"/>
    <property type="molecule type" value="Genomic_DNA"/>
</dbReference>